<sequence>MMTDPFDRDLARLAHRTPPATLDALEQRVATAIDAGASDTGGLSVRGLALAGGAALMLGIVGGGVVAGRSEARAGPVAVAALDTGLAPSTLLLGR</sequence>
<accession>A0A147IKC6</accession>
<dbReference type="AlphaFoldDB" id="A0A147IKC6"/>
<name>A0A147IKC6_9SPHN</name>
<organism evidence="2 3">
    <name type="scientific">Sphingomonas yabuuchiae</name>
    <dbReference type="NCBI Taxonomy" id="172044"/>
    <lineage>
        <taxon>Bacteria</taxon>
        <taxon>Pseudomonadati</taxon>
        <taxon>Pseudomonadota</taxon>
        <taxon>Alphaproteobacteria</taxon>
        <taxon>Sphingomonadales</taxon>
        <taxon>Sphingomonadaceae</taxon>
        <taxon>Sphingomonas</taxon>
    </lineage>
</organism>
<evidence type="ECO:0000256" key="1">
    <source>
        <dbReference type="SAM" id="Phobius"/>
    </source>
</evidence>
<comment type="caution">
    <text evidence="2">The sequence shown here is derived from an EMBL/GenBank/DDBJ whole genome shotgun (WGS) entry which is preliminary data.</text>
</comment>
<dbReference type="Proteomes" id="UP000073923">
    <property type="component" value="Unassembled WGS sequence"/>
</dbReference>
<keyword evidence="1" id="KW-0812">Transmembrane</keyword>
<dbReference type="EMBL" id="LDTF01000109">
    <property type="protein sequence ID" value="KTT95495.1"/>
    <property type="molecule type" value="Genomic_DNA"/>
</dbReference>
<protein>
    <submittedName>
        <fullName evidence="2">Uncharacterized protein</fullName>
    </submittedName>
</protein>
<evidence type="ECO:0000313" key="2">
    <source>
        <dbReference type="EMBL" id="KTT95495.1"/>
    </source>
</evidence>
<feature type="transmembrane region" description="Helical" evidence="1">
    <location>
        <begin position="48"/>
        <end position="67"/>
    </location>
</feature>
<keyword evidence="1" id="KW-0472">Membrane</keyword>
<dbReference type="OrthoDB" id="7585357at2"/>
<dbReference type="PATRIC" id="fig|172044.3.peg.218"/>
<gene>
    <name evidence="2" type="ORF">NS355_16695</name>
</gene>
<dbReference type="RefSeq" id="WP_058746704.1">
    <property type="nucleotide sequence ID" value="NZ_LDTF01000109.1"/>
</dbReference>
<reference evidence="2 3" key="1">
    <citation type="journal article" date="2016" name="Front. Microbiol.">
        <title>Genomic Resource of Rice Seed Associated Bacteria.</title>
        <authorList>
            <person name="Midha S."/>
            <person name="Bansal K."/>
            <person name="Sharma S."/>
            <person name="Kumar N."/>
            <person name="Patil P.P."/>
            <person name="Chaudhry V."/>
            <person name="Patil P.B."/>
        </authorList>
    </citation>
    <scope>NUCLEOTIDE SEQUENCE [LARGE SCALE GENOMIC DNA]</scope>
    <source>
        <strain evidence="2 3">NS355</strain>
    </source>
</reference>
<keyword evidence="1" id="KW-1133">Transmembrane helix</keyword>
<proteinExistence type="predicted"/>
<evidence type="ECO:0000313" key="3">
    <source>
        <dbReference type="Proteomes" id="UP000073923"/>
    </source>
</evidence>